<accession>A0A1B1ANW2</accession>
<dbReference type="Proteomes" id="UP001519309">
    <property type="component" value="Unassembled WGS sequence"/>
</dbReference>
<proteinExistence type="predicted"/>
<evidence type="ECO:0000313" key="1">
    <source>
        <dbReference type="EMBL" id="ANP48252.1"/>
    </source>
</evidence>
<dbReference type="STRING" id="68214.AVL59_00520"/>
<protein>
    <recommendedName>
        <fullName evidence="5">CdiI immunity protein domain-containing protein</fullName>
    </recommendedName>
</protein>
<evidence type="ECO:0000313" key="4">
    <source>
        <dbReference type="Proteomes" id="UP001519309"/>
    </source>
</evidence>
<dbReference type="EMBL" id="JAGGLP010000007">
    <property type="protein sequence ID" value="MBP2050817.1"/>
    <property type="molecule type" value="Genomic_DNA"/>
</dbReference>
<keyword evidence="4" id="KW-1185">Reference proteome</keyword>
<dbReference type="RefSeq" id="WP_067299238.1">
    <property type="nucleotide sequence ID" value="NZ_CP016279.1"/>
</dbReference>
<dbReference type="EMBL" id="CP016279">
    <property type="protein sequence ID" value="ANP48252.1"/>
    <property type="molecule type" value="Genomic_DNA"/>
</dbReference>
<dbReference type="OrthoDB" id="4099090at2"/>
<evidence type="ECO:0000313" key="2">
    <source>
        <dbReference type="EMBL" id="MBP2050817.1"/>
    </source>
</evidence>
<name>A0A1B1ANW2_9ACTN</name>
<reference evidence="1 3" key="1">
    <citation type="submission" date="2016-06" db="EMBL/GenBank/DDBJ databases">
        <title>Complete genome sequence of Streptomyces griseochromogenes ATCC 14511, the Blasticidin S producer.</title>
        <authorList>
            <person name="Wu L."/>
        </authorList>
    </citation>
    <scope>NUCLEOTIDE SEQUENCE [LARGE SCALE GENOMIC DNA]</scope>
    <source>
        <strain evidence="1 3">ATCC 14511</strain>
    </source>
</reference>
<sequence>MLEEETINYFRYEGARFLLSAFRHHLPGLPEERTLALEPALRSLWLAGERGGRTLYEVAAEVRLIADTLQPGRDTGAVLPDDVREMVAGWPTDEPWSVLHAVATHVESWKSGFVTKLSQAIPTSQELAHRFPQLREFLSNYYGQDGIATEDEMTEAEGLQLFIEECHRHPICLWTLPPVVAECSEALAIFQNENSLRRFFEDEHGLGSGTLTWADWLPLIAETFTAHMRAEHPPTWASA</sequence>
<dbReference type="KEGG" id="sgs:AVL59_00520"/>
<organism evidence="1 3">
    <name type="scientific">Streptomyces griseochromogenes</name>
    <dbReference type="NCBI Taxonomy" id="68214"/>
    <lineage>
        <taxon>Bacteria</taxon>
        <taxon>Bacillati</taxon>
        <taxon>Actinomycetota</taxon>
        <taxon>Actinomycetes</taxon>
        <taxon>Kitasatosporales</taxon>
        <taxon>Streptomycetaceae</taxon>
        <taxon>Streptomyces</taxon>
    </lineage>
</organism>
<reference evidence="2 4" key="2">
    <citation type="submission" date="2021-03" db="EMBL/GenBank/DDBJ databases">
        <title>Genomic Encyclopedia of Type Strains, Phase IV (KMG-IV): sequencing the most valuable type-strain genomes for metagenomic binning, comparative biology and taxonomic classification.</title>
        <authorList>
            <person name="Goeker M."/>
        </authorList>
    </citation>
    <scope>NUCLEOTIDE SEQUENCE [LARGE SCALE GENOMIC DNA]</scope>
    <source>
        <strain evidence="2 4">DSM 40499</strain>
    </source>
</reference>
<evidence type="ECO:0008006" key="5">
    <source>
        <dbReference type="Google" id="ProtNLM"/>
    </source>
</evidence>
<dbReference type="Proteomes" id="UP000092659">
    <property type="component" value="Chromosome"/>
</dbReference>
<dbReference type="AlphaFoldDB" id="A0A1B1ANW2"/>
<gene>
    <name evidence="1" type="ORF">AVL59_00520</name>
    <name evidence="2" type="ORF">J2Z21_003767</name>
</gene>
<evidence type="ECO:0000313" key="3">
    <source>
        <dbReference type="Proteomes" id="UP000092659"/>
    </source>
</evidence>